<dbReference type="EMBL" id="BPLR01013440">
    <property type="protein sequence ID" value="GIY61215.1"/>
    <property type="molecule type" value="Genomic_DNA"/>
</dbReference>
<proteinExistence type="predicted"/>
<gene>
    <name evidence="1" type="ORF">CEXT_283191</name>
</gene>
<organism evidence="1 2">
    <name type="scientific">Caerostris extrusa</name>
    <name type="common">Bark spider</name>
    <name type="synonym">Caerostris bankana</name>
    <dbReference type="NCBI Taxonomy" id="172846"/>
    <lineage>
        <taxon>Eukaryota</taxon>
        <taxon>Metazoa</taxon>
        <taxon>Ecdysozoa</taxon>
        <taxon>Arthropoda</taxon>
        <taxon>Chelicerata</taxon>
        <taxon>Arachnida</taxon>
        <taxon>Araneae</taxon>
        <taxon>Araneomorphae</taxon>
        <taxon>Entelegynae</taxon>
        <taxon>Araneoidea</taxon>
        <taxon>Araneidae</taxon>
        <taxon>Caerostris</taxon>
    </lineage>
</organism>
<evidence type="ECO:0000313" key="1">
    <source>
        <dbReference type="EMBL" id="GIY61215.1"/>
    </source>
</evidence>
<keyword evidence="2" id="KW-1185">Reference proteome</keyword>
<accession>A0AAV4UUX5</accession>
<sequence>MFALMASAVAQVIEGGGAIVSSEYSRSILTCTKSSVPNLERFHRVGLILKIPTNVPSFERFYQILWSTPNLEDLNFLEIYRVVLIEKGSIE</sequence>
<evidence type="ECO:0000313" key="2">
    <source>
        <dbReference type="Proteomes" id="UP001054945"/>
    </source>
</evidence>
<protein>
    <submittedName>
        <fullName evidence="1">Uncharacterized protein</fullName>
    </submittedName>
</protein>
<comment type="caution">
    <text evidence="1">The sequence shown here is derived from an EMBL/GenBank/DDBJ whole genome shotgun (WGS) entry which is preliminary data.</text>
</comment>
<name>A0AAV4UUX5_CAEEX</name>
<dbReference type="AlphaFoldDB" id="A0AAV4UUX5"/>
<reference evidence="1 2" key="1">
    <citation type="submission" date="2021-06" db="EMBL/GenBank/DDBJ databases">
        <title>Caerostris extrusa draft genome.</title>
        <authorList>
            <person name="Kono N."/>
            <person name="Arakawa K."/>
        </authorList>
    </citation>
    <scope>NUCLEOTIDE SEQUENCE [LARGE SCALE GENOMIC DNA]</scope>
</reference>
<dbReference type="Proteomes" id="UP001054945">
    <property type="component" value="Unassembled WGS sequence"/>
</dbReference>